<name>A0A382K3Q6_9ZZZZ</name>
<dbReference type="AlphaFoldDB" id="A0A382K3Q6"/>
<feature type="non-terminal residue" evidence="1">
    <location>
        <position position="38"/>
    </location>
</feature>
<gene>
    <name evidence="1" type="ORF">METZ01_LOCUS270145</name>
</gene>
<sequence>MSDQPGIFGYLLAIAVLSSATLVNAQEIVLTRSGATCA</sequence>
<reference evidence="1" key="1">
    <citation type="submission" date="2018-05" db="EMBL/GenBank/DDBJ databases">
        <authorList>
            <person name="Lanie J.A."/>
            <person name="Ng W.-L."/>
            <person name="Kazmierczak K.M."/>
            <person name="Andrzejewski T.M."/>
            <person name="Davidsen T.M."/>
            <person name="Wayne K.J."/>
            <person name="Tettelin H."/>
            <person name="Glass J.I."/>
            <person name="Rusch D."/>
            <person name="Podicherti R."/>
            <person name="Tsui H.-C.T."/>
            <person name="Winkler M.E."/>
        </authorList>
    </citation>
    <scope>NUCLEOTIDE SEQUENCE</scope>
</reference>
<protein>
    <submittedName>
        <fullName evidence="1">Uncharacterized protein</fullName>
    </submittedName>
</protein>
<accession>A0A382K3Q6</accession>
<proteinExistence type="predicted"/>
<evidence type="ECO:0000313" key="1">
    <source>
        <dbReference type="EMBL" id="SVC17291.1"/>
    </source>
</evidence>
<dbReference type="EMBL" id="UINC01077294">
    <property type="protein sequence ID" value="SVC17291.1"/>
    <property type="molecule type" value="Genomic_DNA"/>
</dbReference>
<organism evidence="1">
    <name type="scientific">marine metagenome</name>
    <dbReference type="NCBI Taxonomy" id="408172"/>
    <lineage>
        <taxon>unclassified sequences</taxon>
        <taxon>metagenomes</taxon>
        <taxon>ecological metagenomes</taxon>
    </lineage>
</organism>